<dbReference type="Gene3D" id="1.10.630.10">
    <property type="entry name" value="Cytochrome P450"/>
    <property type="match status" value="1"/>
</dbReference>
<dbReference type="Pfam" id="PF00067">
    <property type="entry name" value="p450"/>
    <property type="match status" value="1"/>
</dbReference>
<dbReference type="PANTHER" id="PTHR46696">
    <property type="entry name" value="P450, PUTATIVE (EUROFUNG)-RELATED"/>
    <property type="match status" value="1"/>
</dbReference>
<evidence type="ECO:0000256" key="4">
    <source>
        <dbReference type="ARBA" id="ARBA00023002"/>
    </source>
</evidence>
<dbReference type="InterPro" id="IPR001128">
    <property type="entry name" value="Cyt_P450"/>
</dbReference>
<evidence type="ECO:0000256" key="2">
    <source>
        <dbReference type="ARBA" id="ARBA00022617"/>
    </source>
</evidence>
<keyword evidence="4 7" id="KW-0560">Oxidoreductase</keyword>
<keyword evidence="2 7" id="KW-0349">Heme</keyword>
<keyword evidence="3 7" id="KW-0479">Metal-binding</keyword>
<evidence type="ECO:0000256" key="6">
    <source>
        <dbReference type="ARBA" id="ARBA00023033"/>
    </source>
</evidence>
<dbReference type="PROSITE" id="PS00086">
    <property type="entry name" value="CYTOCHROME_P450"/>
    <property type="match status" value="1"/>
</dbReference>
<dbReference type="InterPro" id="IPR017972">
    <property type="entry name" value="Cyt_P450_CS"/>
</dbReference>
<dbReference type="EMBL" id="OY726395">
    <property type="protein sequence ID" value="CAJ1584625.1"/>
    <property type="molecule type" value="Genomic_DNA"/>
</dbReference>
<keyword evidence="6 7" id="KW-0503">Monooxygenase</keyword>
<dbReference type="InterPro" id="IPR002397">
    <property type="entry name" value="Cyt_P450_B"/>
</dbReference>
<protein>
    <submittedName>
        <fullName evidence="8">Cytochrome P450</fullName>
    </submittedName>
</protein>
<keyword evidence="9" id="KW-1185">Reference proteome</keyword>
<gene>
    <name evidence="8" type="ORF">MU0050_003294</name>
</gene>
<sequence>MSELVDKGLPADLQAELSGYSSYTSTPDRAMELFAEARAAGCPVPHSDELGGFYLALDHDLVRKIHSDWETFSHYPTVVLPVVERPAFPPIEMDPPEHTMWRELVAKAFNADTAGRFEEGIREDINLLIDNFAAKGSCDLVEEFCEEVPLYALCRIIGFDLDKRATVRDMTLRLVAAFEDPEEGPKAFLDFAMFGAQEVMSRKEDPKDDFLTDLANAEMNGEPLGPLEIGQIMNSFLVAGHGTSVAVLGSILHEVLSRPELVERLKADPEMIPSVVEETLRLHPPFFGLYKRATRDVELGGTQIPKDSYIQTCWAAANRDPQVYENPDEFDVDRKFGRKNRHLTFGFGIHSCPGAPTARMELRIAVEELLRRLPDITLVDPSAAKYEFHGTETAAIGSLPATFTPAP</sequence>
<reference evidence="8 9" key="1">
    <citation type="submission" date="2023-08" db="EMBL/GenBank/DDBJ databases">
        <authorList>
            <person name="Folkvardsen B D."/>
            <person name="Norman A."/>
        </authorList>
    </citation>
    <scope>NUCLEOTIDE SEQUENCE [LARGE SCALE GENOMIC DNA]</scope>
    <source>
        <strain evidence="8 9">Mu0050</strain>
    </source>
</reference>
<dbReference type="Proteomes" id="UP001190466">
    <property type="component" value="Chromosome"/>
</dbReference>
<dbReference type="SUPFAM" id="SSF48264">
    <property type="entry name" value="Cytochrome P450"/>
    <property type="match status" value="1"/>
</dbReference>
<comment type="similarity">
    <text evidence="1 7">Belongs to the cytochrome P450 family.</text>
</comment>
<dbReference type="RefSeq" id="WP_316510642.1">
    <property type="nucleotide sequence ID" value="NZ_OY726395.1"/>
</dbReference>
<organism evidence="8 9">
    <name type="scientific">[Mycobacterium] wendilense</name>
    <dbReference type="NCBI Taxonomy" id="3064284"/>
    <lineage>
        <taxon>Bacteria</taxon>
        <taxon>Bacillati</taxon>
        <taxon>Actinomycetota</taxon>
        <taxon>Actinomycetes</taxon>
        <taxon>Mycobacteriales</taxon>
        <taxon>Mycobacteriaceae</taxon>
        <taxon>Mycolicibacter</taxon>
    </lineage>
</organism>
<evidence type="ECO:0000313" key="8">
    <source>
        <dbReference type="EMBL" id="CAJ1584625.1"/>
    </source>
</evidence>
<accession>A0ABN9P3R2</accession>
<evidence type="ECO:0000256" key="7">
    <source>
        <dbReference type="RuleBase" id="RU000461"/>
    </source>
</evidence>
<evidence type="ECO:0000313" key="9">
    <source>
        <dbReference type="Proteomes" id="UP001190466"/>
    </source>
</evidence>
<dbReference type="PRINTS" id="PR00385">
    <property type="entry name" value="P450"/>
</dbReference>
<dbReference type="PANTHER" id="PTHR46696:SF6">
    <property type="entry name" value="P450, PUTATIVE (EUROFUNG)-RELATED"/>
    <property type="match status" value="1"/>
</dbReference>
<keyword evidence="5 7" id="KW-0408">Iron</keyword>
<evidence type="ECO:0000256" key="5">
    <source>
        <dbReference type="ARBA" id="ARBA00023004"/>
    </source>
</evidence>
<dbReference type="InterPro" id="IPR036396">
    <property type="entry name" value="Cyt_P450_sf"/>
</dbReference>
<evidence type="ECO:0000256" key="1">
    <source>
        <dbReference type="ARBA" id="ARBA00010617"/>
    </source>
</evidence>
<evidence type="ECO:0000256" key="3">
    <source>
        <dbReference type="ARBA" id="ARBA00022723"/>
    </source>
</evidence>
<proteinExistence type="inferred from homology"/>
<name>A0ABN9P3R2_9MYCO</name>
<dbReference type="PRINTS" id="PR00359">
    <property type="entry name" value="BP450"/>
</dbReference>